<proteinExistence type="predicted"/>
<reference evidence="4" key="1">
    <citation type="submission" date="2024-06" db="EMBL/GenBank/DDBJ databases">
        <authorList>
            <person name="Ryan C."/>
        </authorList>
    </citation>
    <scope>NUCLEOTIDE SEQUENCE [LARGE SCALE GENOMIC DNA]</scope>
</reference>
<dbReference type="Pfam" id="PF20235">
    <property type="entry name" value="PIR2-like_helical"/>
    <property type="match status" value="2"/>
</dbReference>
<feature type="domain" description="PIR2-like helical" evidence="2">
    <location>
        <begin position="280"/>
        <end position="385"/>
    </location>
</feature>
<dbReference type="PANTHER" id="PTHR33120:SF47">
    <property type="entry name" value="OS05G0571400 PROTEIN"/>
    <property type="match status" value="1"/>
</dbReference>
<evidence type="ECO:0000313" key="3">
    <source>
        <dbReference type="EMBL" id="CAL4904051.1"/>
    </source>
</evidence>
<name>A0ABC8WAZ2_9POAL</name>
<evidence type="ECO:0000313" key="4">
    <source>
        <dbReference type="Proteomes" id="UP001497457"/>
    </source>
</evidence>
<organism evidence="3 4">
    <name type="scientific">Urochloa decumbens</name>
    <dbReference type="NCBI Taxonomy" id="240449"/>
    <lineage>
        <taxon>Eukaryota</taxon>
        <taxon>Viridiplantae</taxon>
        <taxon>Streptophyta</taxon>
        <taxon>Embryophyta</taxon>
        <taxon>Tracheophyta</taxon>
        <taxon>Spermatophyta</taxon>
        <taxon>Magnoliopsida</taxon>
        <taxon>Liliopsida</taxon>
        <taxon>Poales</taxon>
        <taxon>Poaceae</taxon>
        <taxon>PACMAD clade</taxon>
        <taxon>Panicoideae</taxon>
        <taxon>Panicodae</taxon>
        <taxon>Paniceae</taxon>
        <taxon>Melinidinae</taxon>
        <taxon>Urochloa</taxon>
    </lineage>
</organism>
<gene>
    <name evidence="3" type="ORF">URODEC1_LOCUS10902</name>
</gene>
<dbReference type="InterPro" id="IPR022059">
    <property type="entry name" value="DUF3615"/>
</dbReference>
<dbReference type="EMBL" id="OZ075121">
    <property type="protein sequence ID" value="CAL4904051.1"/>
    <property type="molecule type" value="Genomic_DNA"/>
</dbReference>
<reference evidence="3 4" key="2">
    <citation type="submission" date="2024-10" db="EMBL/GenBank/DDBJ databases">
        <authorList>
            <person name="Ryan C."/>
        </authorList>
    </citation>
    <scope>NUCLEOTIDE SEQUENCE [LARGE SCALE GENOMIC DNA]</scope>
</reference>
<dbReference type="Proteomes" id="UP001497457">
    <property type="component" value="Chromosome 11b"/>
</dbReference>
<dbReference type="PANTHER" id="PTHR33120">
    <property type="entry name" value="EXPRESSED PROTEIN-RELATED"/>
    <property type="match status" value="1"/>
</dbReference>
<dbReference type="Pfam" id="PF12274">
    <property type="entry name" value="DUF3615"/>
    <property type="match status" value="1"/>
</dbReference>
<evidence type="ECO:0000259" key="2">
    <source>
        <dbReference type="Pfam" id="PF20235"/>
    </source>
</evidence>
<dbReference type="AlphaFoldDB" id="A0ABC8WAZ2"/>
<protein>
    <submittedName>
        <fullName evidence="3">Uncharacterized protein</fullName>
    </submittedName>
</protein>
<dbReference type="InterPro" id="IPR046527">
    <property type="entry name" value="PIR2-like_helical"/>
</dbReference>
<sequence>MELVPNCSPGLRIYKQSFDPGYPSSRERSDHRSRLLNKIHSSYCKALERLSLRARPGMAARFLHGGGGFCLGLLDPVSNLVANTLASYGRRAEGGDPVPGECGELVYVPEARLRDLERRSLDAMVTLLTRFFPYLADCEAVRVLRYADADLLVAFRIVTSDLGVTRLAYSEPAFKEAFVMALKCAALVAKHPNPDRLVADWLAISTRLPETVRLLAEVRRRSPTSSLGDLAKLLHGLPQPAHDDGCEGLWAAWELMVPRLPPPRSVPCLYSPALKGTLQDAIHGFYLKALARLPAGELRSRFHRSLLVAGHCYGPFDPVSNIILNTIWYDAAFPPTVKLEMDTIGTFILHRTENCSLYGMVSFLCTRYHHIDFHRAMRDLLNADGYMFHADGYLFWADGKLDPDLDKFNLDPDVPINPNSAFPPRTGMDEAFFAAATAACHPKPEAQAKFLFECSNVPMLGDASVLLQGDGQLSSEDVQNLAKLLCPEAACSEQPFPSFRRTWYLSEHTRMSKKINDALSAYVVMRNGEPMYQLHTICGVNKYVSGPVGTVAKCYRSHVNFLATPKGTQFSAGKNPVLFFAEVSNDDKQRAGTQSFCCSVSLPIPCSQRVRCLFCDYMGIKIVHPVGEDFHGRKLEFEKMVCGEDPCNDDFVPEVMQPFYTNIEIIEHSQVTSDRVNGRVEEDCLYNDPNGDSSDGHDSDLTLLSNEFEGDLGSMDDDYPPYCRVTSCCRHY</sequence>
<feature type="domain" description="DUF3615" evidence="1">
    <location>
        <begin position="516"/>
        <end position="625"/>
    </location>
</feature>
<feature type="domain" description="PIR2-like helical" evidence="2">
    <location>
        <begin position="38"/>
        <end position="157"/>
    </location>
</feature>
<keyword evidence="4" id="KW-1185">Reference proteome</keyword>
<evidence type="ECO:0000259" key="1">
    <source>
        <dbReference type="Pfam" id="PF12274"/>
    </source>
</evidence>
<accession>A0ABC8WAZ2</accession>